<name>A0ABD3R5X1_9STRA</name>
<feature type="zinc finger region" description="C3H1-type" evidence="5">
    <location>
        <begin position="17"/>
        <end position="45"/>
    </location>
</feature>
<dbReference type="GO" id="GO:0016787">
    <property type="term" value="F:hydrolase activity"/>
    <property type="evidence" value="ECO:0007669"/>
    <property type="project" value="UniProtKB-KW"/>
</dbReference>
<dbReference type="EMBL" id="JALLPB020000525">
    <property type="protein sequence ID" value="KAL3808263.1"/>
    <property type="molecule type" value="Genomic_DNA"/>
</dbReference>
<dbReference type="InterPro" id="IPR036397">
    <property type="entry name" value="RNaseH_sf"/>
</dbReference>
<evidence type="ECO:0000313" key="9">
    <source>
        <dbReference type="Proteomes" id="UP001530377"/>
    </source>
</evidence>
<feature type="region of interest" description="Disordered" evidence="6">
    <location>
        <begin position="47"/>
        <end position="82"/>
    </location>
</feature>
<feature type="domain" description="C3H1-type" evidence="7">
    <location>
        <begin position="17"/>
        <end position="45"/>
    </location>
</feature>
<organism evidence="8 9">
    <name type="scientific">Cyclostephanos tholiformis</name>
    <dbReference type="NCBI Taxonomy" id="382380"/>
    <lineage>
        <taxon>Eukaryota</taxon>
        <taxon>Sar</taxon>
        <taxon>Stramenopiles</taxon>
        <taxon>Ochrophyta</taxon>
        <taxon>Bacillariophyta</taxon>
        <taxon>Coscinodiscophyceae</taxon>
        <taxon>Thalassiosirophycidae</taxon>
        <taxon>Stephanodiscales</taxon>
        <taxon>Stephanodiscaceae</taxon>
        <taxon>Cyclostephanos</taxon>
    </lineage>
</organism>
<evidence type="ECO:0000313" key="8">
    <source>
        <dbReference type="EMBL" id="KAL3808263.1"/>
    </source>
</evidence>
<accession>A0ABD3R5X1</accession>
<feature type="compositionally biased region" description="Low complexity" evidence="6">
    <location>
        <begin position="169"/>
        <end position="179"/>
    </location>
</feature>
<dbReference type="InterPro" id="IPR013520">
    <property type="entry name" value="Ribonucl_H"/>
</dbReference>
<gene>
    <name evidence="8" type="ORF">ACHAXA_001405</name>
</gene>
<dbReference type="AlphaFoldDB" id="A0ABD3R5X1"/>
<dbReference type="PANTHER" id="PTHR12801">
    <property type="entry name" value="RNA EXONUCLEASE REXO1 / RECO3 FAMILY MEMBER-RELATED"/>
    <property type="match status" value="1"/>
</dbReference>
<feature type="region of interest" description="Disordered" evidence="6">
    <location>
        <begin position="128"/>
        <end position="153"/>
    </location>
</feature>
<dbReference type="InterPro" id="IPR000571">
    <property type="entry name" value="Znf_CCCH"/>
</dbReference>
<feature type="compositionally biased region" description="Low complexity" evidence="6">
    <location>
        <begin position="186"/>
        <end position="201"/>
    </location>
</feature>
<dbReference type="Gene3D" id="3.30.420.10">
    <property type="entry name" value="Ribonuclease H-like superfamily/Ribonuclease H"/>
    <property type="match status" value="1"/>
</dbReference>
<evidence type="ECO:0000259" key="7">
    <source>
        <dbReference type="PROSITE" id="PS50103"/>
    </source>
</evidence>
<feature type="region of interest" description="Disordered" evidence="6">
    <location>
        <begin position="169"/>
        <end position="252"/>
    </location>
</feature>
<evidence type="ECO:0000256" key="4">
    <source>
        <dbReference type="ARBA" id="ARBA00025599"/>
    </source>
</evidence>
<dbReference type="InterPro" id="IPR047021">
    <property type="entry name" value="REXO1/3/4-like"/>
</dbReference>
<dbReference type="GO" id="GO:0004518">
    <property type="term" value="F:nuclease activity"/>
    <property type="evidence" value="ECO:0007669"/>
    <property type="project" value="UniProtKB-KW"/>
</dbReference>
<evidence type="ECO:0000256" key="2">
    <source>
        <dbReference type="ARBA" id="ARBA00022722"/>
    </source>
</evidence>
<feature type="compositionally biased region" description="Basic and acidic residues" evidence="6">
    <location>
        <begin position="492"/>
        <end position="503"/>
    </location>
</feature>
<dbReference type="InterPro" id="IPR012677">
    <property type="entry name" value="Nucleotide-bd_a/b_plait_sf"/>
</dbReference>
<dbReference type="SUPFAM" id="SSF53098">
    <property type="entry name" value="Ribonuclease H-like"/>
    <property type="match status" value="1"/>
</dbReference>
<protein>
    <recommendedName>
        <fullName evidence="7">C3H1-type domain-containing protein</fullName>
    </recommendedName>
</protein>
<dbReference type="PANTHER" id="PTHR12801:SF45">
    <property type="entry name" value="RNA EXONUCLEASE 4"/>
    <property type="match status" value="1"/>
</dbReference>
<dbReference type="GO" id="GO:0006364">
    <property type="term" value="P:rRNA processing"/>
    <property type="evidence" value="ECO:0007669"/>
    <property type="project" value="UniProtKB-KW"/>
</dbReference>
<comment type="function">
    <text evidence="4">Exoribonuclease involved in ribosome biosynthesis. Involved in the processing of ITS1, the internal transcribed spacer localized between the 18S and 5.8S rRNAs.</text>
</comment>
<dbReference type="InterPro" id="IPR035979">
    <property type="entry name" value="RBD_domain_sf"/>
</dbReference>
<feature type="compositionally biased region" description="Low complexity" evidence="6">
    <location>
        <begin position="49"/>
        <end position="75"/>
    </location>
</feature>
<feature type="region of interest" description="Disordered" evidence="6">
    <location>
        <begin position="489"/>
        <end position="518"/>
    </location>
</feature>
<keyword evidence="9" id="KW-1185">Reference proteome</keyword>
<evidence type="ECO:0000256" key="5">
    <source>
        <dbReference type="PROSITE-ProRule" id="PRU00723"/>
    </source>
</evidence>
<keyword evidence="5" id="KW-0863">Zinc-finger</keyword>
<dbReference type="PROSITE" id="PS50103">
    <property type="entry name" value="ZF_C3H1"/>
    <property type="match status" value="1"/>
</dbReference>
<dbReference type="GO" id="GO:0008270">
    <property type="term" value="F:zinc ion binding"/>
    <property type="evidence" value="ECO:0007669"/>
    <property type="project" value="UniProtKB-KW"/>
</dbReference>
<proteinExistence type="predicted"/>
<dbReference type="SMART" id="SM00479">
    <property type="entry name" value="EXOIII"/>
    <property type="match status" value="1"/>
</dbReference>
<comment type="caution">
    <text evidence="8">The sequence shown here is derived from an EMBL/GenBank/DDBJ whole genome shotgun (WGS) entry which is preliminary data.</text>
</comment>
<keyword evidence="2" id="KW-0540">Nuclease</keyword>
<feature type="compositionally biased region" description="Low complexity" evidence="6">
    <location>
        <begin position="230"/>
        <end position="242"/>
    </location>
</feature>
<dbReference type="Gene3D" id="3.30.70.330">
    <property type="match status" value="1"/>
</dbReference>
<evidence type="ECO:0000256" key="6">
    <source>
        <dbReference type="SAM" id="MobiDB-lite"/>
    </source>
</evidence>
<feature type="region of interest" description="Disordered" evidence="6">
    <location>
        <begin position="1"/>
        <end position="20"/>
    </location>
</feature>
<evidence type="ECO:0000256" key="1">
    <source>
        <dbReference type="ARBA" id="ARBA00022552"/>
    </source>
</evidence>
<feature type="compositionally biased region" description="Polar residues" evidence="6">
    <location>
        <begin position="216"/>
        <end position="227"/>
    </location>
</feature>
<sequence>MARGKGYKLTSPADAENGGPKLCAFYASDKGCRNGANCKFSHVVGGGDVSTPKPTSSSPPSVASSSVVSSESDGGVSDGEIDEGRAGAYASLMVGTNAAAAPVVAVPNPFLSAVVVPASSPAAAVAAASEKKKKKRKKSSNEQRTTTTASVLVPGENVFDLGSAPVVAPAPASTASSPPAKKPKRQPQQQKAATPTTPPVVGFRDLRLPIAPFSLPGTTAASTTTSIKEAAPTPAAAATPARRTPPLPTATPSHLRWRDAVIATRKHANYASHYDFDRSGHGDDDGNGGRWMSTRPYDPVRCASNPSAIAIDCEMCESRDPVSGRVDTKALCRLSVVDADAPDGPVLLDTLVRPRWPVSDHRTWINGISASSLEGVEFTLEHAQAFMDALCSDQTVIVGHAVHNDLLALRMDHGCIVDTALLYAHADVDEGGGEGGGGGGGGGTTPSLRNLALGVLGREMPDVHDSVNDARVSLACALHYMEKDGNVGPVDRVYRRSDSRGGRGEAAGLSSSQQQQQQHTNVLLVHRLPVNTLPEHISEMFLAYASIRPKTVPDIAFAGPHGKCHVEFSSSQHAELAYATLVGDERADKTGKMQKRVGLKGGGYVCVRKMKKEKK</sequence>
<dbReference type="SUPFAM" id="SSF54928">
    <property type="entry name" value="RNA-binding domain, RBD"/>
    <property type="match status" value="1"/>
</dbReference>
<dbReference type="InterPro" id="IPR012337">
    <property type="entry name" value="RNaseH-like_sf"/>
</dbReference>
<evidence type="ECO:0000256" key="3">
    <source>
        <dbReference type="ARBA" id="ARBA00022801"/>
    </source>
</evidence>
<dbReference type="Proteomes" id="UP001530377">
    <property type="component" value="Unassembled WGS sequence"/>
</dbReference>
<keyword evidence="1" id="KW-0698">rRNA processing</keyword>
<keyword evidence="5" id="KW-0862">Zinc</keyword>
<keyword evidence="5" id="KW-0479">Metal-binding</keyword>
<keyword evidence="3" id="KW-0378">Hydrolase</keyword>
<reference evidence="8 9" key="1">
    <citation type="submission" date="2024-10" db="EMBL/GenBank/DDBJ databases">
        <title>Updated reference genomes for cyclostephanoid diatoms.</title>
        <authorList>
            <person name="Roberts W.R."/>
            <person name="Alverson A.J."/>
        </authorList>
    </citation>
    <scope>NUCLEOTIDE SEQUENCE [LARGE SCALE GENOMIC DNA]</scope>
    <source>
        <strain evidence="8 9">AJA228-03</strain>
    </source>
</reference>